<proteinExistence type="predicted"/>
<organism evidence="1 2">
    <name type="scientific">Amycolatopsis sulphurea</name>
    <dbReference type="NCBI Taxonomy" id="76022"/>
    <lineage>
        <taxon>Bacteria</taxon>
        <taxon>Bacillati</taxon>
        <taxon>Actinomycetota</taxon>
        <taxon>Actinomycetes</taxon>
        <taxon>Pseudonocardiales</taxon>
        <taxon>Pseudonocardiaceae</taxon>
        <taxon>Amycolatopsis</taxon>
    </lineage>
</organism>
<evidence type="ECO:0008006" key="3">
    <source>
        <dbReference type="Google" id="ProtNLM"/>
    </source>
</evidence>
<dbReference type="RefSeq" id="WP_098509891.1">
    <property type="nucleotide sequence ID" value="NZ_JBIAKZ010000010.1"/>
</dbReference>
<dbReference type="Proteomes" id="UP000243542">
    <property type="component" value="Unassembled WGS sequence"/>
</dbReference>
<protein>
    <recommendedName>
        <fullName evidence="3">Alpha/beta hydrolase family protein</fullName>
    </recommendedName>
</protein>
<name>A0A2A9G311_9PSEU</name>
<accession>A0A2A9G311</accession>
<reference evidence="1 2" key="1">
    <citation type="submission" date="2017-10" db="EMBL/GenBank/DDBJ databases">
        <title>Sequencing the genomes of 1000 actinobacteria strains.</title>
        <authorList>
            <person name="Klenk H.-P."/>
        </authorList>
    </citation>
    <scope>NUCLEOTIDE SEQUENCE [LARGE SCALE GENOMIC DNA]</scope>
    <source>
        <strain evidence="1 2">DSM 46092</strain>
    </source>
</reference>
<comment type="caution">
    <text evidence="1">The sequence shown here is derived from an EMBL/GenBank/DDBJ whole genome shotgun (WGS) entry which is preliminary data.</text>
</comment>
<keyword evidence="2" id="KW-1185">Reference proteome</keyword>
<dbReference type="EMBL" id="PDJK01000001">
    <property type="protein sequence ID" value="PFG57281.1"/>
    <property type="molecule type" value="Genomic_DNA"/>
</dbReference>
<evidence type="ECO:0000313" key="2">
    <source>
        <dbReference type="Proteomes" id="UP000243542"/>
    </source>
</evidence>
<sequence length="190" mass="19950">MPGSLPPDPVRAGGPPLVTAGRPGARRLIVLDPAGSAKHDGLPATWRPLADRHEILWCRLPAAGAWAACVEALAAPAGRLHRGDLVVSGPFASEALRLAARFPGTLRSVLLVDPAAEGTISPGDAQSADETWFVRHGNEIAALREQGIDVEMIAHSTDETDDQLPLGHGRVVEALRRTLDSLPAAGRAEL</sequence>
<gene>
    <name evidence="1" type="ORF">ATK36_0849</name>
</gene>
<evidence type="ECO:0000313" key="1">
    <source>
        <dbReference type="EMBL" id="PFG57281.1"/>
    </source>
</evidence>
<dbReference type="AlphaFoldDB" id="A0A2A9G311"/>